<dbReference type="InterPro" id="IPR014756">
    <property type="entry name" value="Ig_E-set"/>
</dbReference>
<proteinExistence type="predicted"/>
<protein>
    <submittedName>
        <fullName evidence="2">IPT/TIG domain-containing protein</fullName>
    </submittedName>
</protein>
<feature type="domain" description="IPT/TIG" evidence="1">
    <location>
        <begin position="40"/>
        <end position="105"/>
    </location>
</feature>
<gene>
    <name evidence="2" type="ORF">BJP36_12170</name>
</gene>
<evidence type="ECO:0000259" key="1">
    <source>
        <dbReference type="Pfam" id="PF01833"/>
    </source>
</evidence>
<dbReference type="InterPro" id="IPR013783">
    <property type="entry name" value="Ig-like_fold"/>
</dbReference>
<dbReference type="AlphaFoldDB" id="A0A1D9GAK9"/>
<name>A0A1D9GAK9_MOOP1</name>
<dbReference type="Proteomes" id="UP000176944">
    <property type="component" value="Chromosome"/>
</dbReference>
<evidence type="ECO:0000313" key="2">
    <source>
        <dbReference type="EMBL" id="AOY84643.2"/>
    </source>
</evidence>
<organism evidence="2 3">
    <name type="scientific">Moorena producens (strain JHB)</name>
    <dbReference type="NCBI Taxonomy" id="1454205"/>
    <lineage>
        <taxon>Bacteria</taxon>
        <taxon>Bacillati</taxon>
        <taxon>Cyanobacteriota</taxon>
        <taxon>Cyanophyceae</taxon>
        <taxon>Coleofasciculales</taxon>
        <taxon>Coleofasciculaceae</taxon>
        <taxon>Moorena</taxon>
    </lineage>
</organism>
<dbReference type="Gene3D" id="2.60.40.10">
    <property type="entry name" value="Immunoglobulins"/>
    <property type="match status" value="1"/>
</dbReference>
<dbReference type="Pfam" id="PF01833">
    <property type="entry name" value="TIG"/>
    <property type="match status" value="1"/>
</dbReference>
<accession>A0A1D9GAK9</accession>
<dbReference type="InterPro" id="IPR002909">
    <property type="entry name" value="IPT_dom"/>
</dbReference>
<dbReference type="SUPFAM" id="SSF81296">
    <property type="entry name" value="E set domains"/>
    <property type="match status" value="1"/>
</dbReference>
<reference evidence="3" key="1">
    <citation type="submission" date="2016-10" db="EMBL/GenBank/DDBJ databases">
        <title>Comparative genomics uncovers the prolific and rare metabolic potential of the cyanobacterial genus Moorea.</title>
        <authorList>
            <person name="Leao T."/>
            <person name="Castelao G."/>
            <person name="Korobeynikov A."/>
            <person name="Monroe E.A."/>
            <person name="Podell S."/>
            <person name="Glukhov E."/>
            <person name="Allen E."/>
            <person name="Gerwick W.H."/>
            <person name="Gerwick L."/>
        </authorList>
    </citation>
    <scope>NUCLEOTIDE SEQUENCE [LARGE SCALE GENOMIC DNA]</scope>
    <source>
        <strain evidence="3">JHB</strain>
    </source>
</reference>
<dbReference type="EMBL" id="CP017708">
    <property type="protein sequence ID" value="AOY84643.2"/>
    <property type="molecule type" value="Genomic_DNA"/>
</dbReference>
<evidence type="ECO:0000313" key="3">
    <source>
        <dbReference type="Proteomes" id="UP000176944"/>
    </source>
</evidence>
<sequence>MIKYIDERSTSNQKYVFFMLNQVLIPNSEKTSTTSRKPVIIDSIEPLEGQEGTIVTIKGSGFPTYNPERNNCVVIASMGACARALPESTETELKVRIGPVPVPKDGIIRMWPGNGGFICTERVCDGNTSLSFTEAAVFRNAAPETSTDINFRLTKASPNAYAGAFQAYGVSQGVSNINLGGYENSPVIKVSFPETFSVPSGATVDACIVLKEPTFAIDIAGDIEYGENNMEECLRAIAKGIVTNANFVGEQVYADVARNQTTGELELYVTKPYLSEAMLNIHFNCSAS</sequence>